<evidence type="ECO:0000313" key="2">
    <source>
        <dbReference type="EMBL" id="KAJ1159688.1"/>
    </source>
</evidence>
<organism evidence="2 3">
    <name type="scientific">Pleurodeles waltl</name>
    <name type="common">Iberian ribbed newt</name>
    <dbReference type="NCBI Taxonomy" id="8319"/>
    <lineage>
        <taxon>Eukaryota</taxon>
        <taxon>Metazoa</taxon>
        <taxon>Chordata</taxon>
        <taxon>Craniata</taxon>
        <taxon>Vertebrata</taxon>
        <taxon>Euteleostomi</taxon>
        <taxon>Amphibia</taxon>
        <taxon>Batrachia</taxon>
        <taxon>Caudata</taxon>
        <taxon>Salamandroidea</taxon>
        <taxon>Salamandridae</taxon>
        <taxon>Pleurodelinae</taxon>
        <taxon>Pleurodeles</taxon>
    </lineage>
</organism>
<name>A0AAV7S8X5_PLEWA</name>
<gene>
    <name evidence="2" type="ORF">NDU88_000193</name>
</gene>
<dbReference type="AlphaFoldDB" id="A0AAV7S8X5"/>
<sequence>MEGPEEDQEKEEADQKECQGYVEQEESSRIKKTIKLKREEESQRMIKERIDSTEKSSKTTRRIRGQRESQTPEAGQLDSWGDKEDDH</sequence>
<keyword evidence="3" id="KW-1185">Reference proteome</keyword>
<dbReference type="EMBL" id="JANPWB010000008">
    <property type="protein sequence ID" value="KAJ1159688.1"/>
    <property type="molecule type" value="Genomic_DNA"/>
</dbReference>
<comment type="caution">
    <text evidence="2">The sequence shown here is derived from an EMBL/GenBank/DDBJ whole genome shotgun (WGS) entry which is preliminary data.</text>
</comment>
<feature type="region of interest" description="Disordered" evidence="1">
    <location>
        <begin position="1"/>
        <end position="87"/>
    </location>
</feature>
<feature type="compositionally biased region" description="Acidic residues" evidence="1">
    <location>
        <begin position="1"/>
        <end position="14"/>
    </location>
</feature>
<reference evidence="2" key="1">
    <citation type="journal article" date="2022" name="bioRxiv">
        <title>Sequencing and chromosome-scale assembly of the giantPleurodeles waltlgenome.</title>
        <authorList>
            <person name="Brown T."/>
            <person name="Elewa A."/>
            <person name="Iarovenko S."/>
            <person name="Subramanian E."/>
            <person name="Araus A.J."/>
            <person name="Petzold A."/>
            <person name="Susuki M."/>
            <person name="Suzuki K.-i.T."/>
            <person name="Hayashi T."/>
            <person name="Toyoda A."/>
            <person name="Oliveira C."/>
            <person name="Osipova E."/>
            <person name="Leigh N.D."/>
            <person name="Simon A."/>
            <person name="Yun M.H."/>
        </authorList>
    </citation>
    <scope>NUCLEOTIDE SEQUENCE</scope>
    <source>
        <strain evidence="2">20211129_DDA</strain>
        <tissue evidence="2">Liver</tissue>
    </source>
</reference>
<evidence type="ECO:0000256" key="1">
    <source>
        <dbReference type="SAM" id="MobiDB-lite"/>
    </source>
</evidence>
<dbReference type="Proteomes" id="UP001066276">
    <property type="component" value="Chromosome 4_2"/>
</dbReference>
<evidence type="ECO:0000313" key="3">
    <source>
        <dbReference type="Proteomes" id="UP001066276"/>
    </source>
</evidence>
<accession>A0AAV7S8X5</accession>
<feature type="compositionally biased region" description="Basic and acidic residues" evidence="1">
    <location>
        <begin position="36"/>
        <end position="57"/>
    </location>
</feature>
<proteinExistence type="predicted"/>
<protein>
    <submittedName>
        <fullName evidence="2">Uncharacterized protein</fullName>
    </submittedName>
</protein>